<accession>A0A067CAF3</accession>
<protein>
    <recommendedName>
        <fullName evidence="1">TECPR1-like DysF domain-containing protein</fullName>
    </recommendedName>
</protein>
<dbReference type="Proteomes" id="UP000030745">
    <property type="component" value="Unassembled WGS sequence"/>
</dbReference>
<evidence type="ECO:0000313" key="3">
    <source>
        <dbReference type="Proteomes" id="UP000030745"/>
    </source>
</evidence>
<dbReference type="OMA" id="CNRSATT"/>
<dbReference type="GO" id="GO:0098588">
    <property type="term" value="C:bounding membrane of organelle"/>
    <property type="evidence" value="ECO:0007669"/>
    <property type="project" value="UniProtKB-ARBA"/>
</dbReference>
<dbReference type="AlphaFoldDB" id="A0A067CAF3"/>
<evidence type="ECO:0000313" key="2">
    <source>
        <dbReference type="EMBL" id="KDO26150.1"/>
    </source>
</evidence>
<dbReference type="EMBL" id="KK583226">
    <property type="protein sequence ID" value="KDO26150.1"/>
    <property type="molecule type" value="Genomic_DNA"/>
</dbReference>
<dbReference type="RefSeq" id="XP_012203144.1">
    <property type="nucleotide sequence ID" value="XM_012347754.1"/>
</dbReference>
<dbReference type="InterPro" id="IPR036034">
    <property type="entry name" value="PDZ_sf"/>
</dbReference>
<keyword evidence="3" id="KW-1185">Reference proteome</keyword>
<dbReference type="OrthoDB" id="59844at2759"/>
<evidence type="ECO:0000259" key="1">
    <source>
        <dbReference type="Pfam" id="PF06398"/>
    </source>
</evidence>
<gene>
    <name evidence="2" type="ORF">SPRG_08511</name>
</gene>
<name>A0A067CAF3_SAPPC</name>
<reference evidence="2 3" key="1">
    <citation type="journal article" date="2013" name="PLoS Genet.">
        <title>Distinctive expansion of potential virulence genes in the genome of the oomycete fish pathogen Saprolegnia parasitica.</title>
        <authorList>
            <person name="Jiang R.H."/>
            <person name="de Bruijn I."/>
            <person name="Haas B.J."/>
            <person name="Belmonte R."/>
            <person name="Lobach L."/>
            <person name="Christie J."/>
            <person name="van den Ackerveken G."/>
            <person name="Bottin A."/>
            <person name="Bulone V."/>
            <person name="Diaz-Moreno S.M."/>
            <person name="Dumas B."/>
            <person name="Fan L."/>
            <person name="Gaulin E."/>
            <person name="Govers F."/>
            <person name="Grenville-Briggs L.J."/>
            <person name="Horner N.R."/>
            <person name="Levin J.Z."/>
            <person name="Mammella M."/>
            <person name="Meijer H.J."/>
            <person name="Morris P."/>
            <person name="Nusbaum C."/>
            <person name="Oome S."/>
            <person name="Phillips A.J."/>
            <person name="van Rooyen D."/>
            <person name="Rzeszutek E."/>
            <person name="Saraiva M."/>
            <person name="Secombes C.J."/>
            <person name="Seidl M.F."/>
            <person name="Snel B."/>
            <person name="Stassen J.H."/>
            <person name="Sykes S."/>
            <person name="Tripathy S."/>
            <person name="van den Berg H."/>
            <person name="Vega-Arreguin J.C."/>
            <person name="Wawra S."/>
            <person name="Young S.K."/>
            <person name="Zeng Q."/>
            <person name="Dieguez-Uribeondo J."/>
            <person name="Russ C."/>
            <person name="Tyler B.M."/>
            <person name="van West P."/>
        </authorList>
    </citation>
    <scope>NUCLEOTIDE SEQUENCE [LARGE SCALE GENOMIC DNA]</scope>
    <source>
        <strain evidence="2 3">CBS 223.65</strain>
    </source>
</reference>
<feature type="domain" description="TECPR1-like DysF" evidence="1">
    <location>
        <begin position="22"/>
        <end position="128"/>
    </location>
</feature>
<dbReference type="VEuPathDB" id="FungiDB:SPRG_08511"/>
<dbReference type="KEGG" id="spar:SPRG_08511"/>
<dbReference type="InterPro" id="IPR010482">
    <property type="entry name" value="TECPR1-like_DysF"/>
</dbReference>
<dbReference type="SUPFAM" id="SSF50156">
    <property type="entry name" value="PDZ domain-like"/>
    <property type="match status" value="1"/>
</dbReference>
<proteinExistence type="predicted"/>
<dbReference type="GeneID" id="24130728"/>
<dbReference type="Pfam" id="PF06398">
    <property type="entry name" value="Pex24p"/>
    <property type="match status" value="1"/>
</dbReference>
<sequence>MELDGTRYARFNKRMAHLAPLKPEVYTVEIYENQRRKGYAWHRKYLSFPADPPPFSLRDGRPSLPRFPKDLAAPSGFRWLDTWKPCTAAVHCDANGWVFGPSFHELDGLASSGRARDADVVRRRRWTRVLVAHLVPFKWKDNRLGVTLHEAVSSDDVRTVSISDATAMSPRLHLVPVGGNDVPTVLHVPKADLGLCAAVSRGDVVLRIDGHPVFGLTHVDVLAQLESATTLTLAATTRKVHILACNRSATTAGLAPGHQLVGLNERSLHRVRLLDVEILLRTAPKHSCVLYFQAATTLPPVFVHVAPGIVGLETISKLGDNSCRQRGGVWARLVNSSVSSLFASSG</sequence>
<organism evidence="2 3">
    <name type="scientific">Saprolegnia parasitica (strain CBS 223.65)</name>
    <dbReference type="NCBI Taxonomy" id="695850"/>
    <lineage>
        <taxon>Eukaryota</taxon>
        <taxon>Sar</taxon>
        <taxon>Stramenopiles</taxon>
        <taxon>Oomycota</taxon>
        <taxon>Saprolegniomycetes</taxon>
        <taxon>Saprolegniales</taxon>
        <taxon>Saprolegniaceae</taxon>
        <taxon>Saprolegnia</taxon>
    </lineage>
</organism>
<dbReference type="GO" id="GO:0005737">
    <property type="term" value="C:cytoplasm"/>
    <property type="evidence" value="ECO:0007669"/>
    <property type="project" value="UniProtKB-ARBA"/>
</dbReference>